<protein>
    <submittedName>
        <fullName evidence="2">Glycosyltransferase involved in cell wall bisynthesis</fullName>
    </submittedName>
</protein>
<proteinExistence type="predicted"/>
<dbReference type="EMBL" id="FORT01000007">
    <property type="protein sequence ID" value="SFJ97530.1"/>
    <property type="molecule type" value="Genomic_DNA"/>
</dbReference>
<feature type="domain" description="Glycosyltransferase subfamily 4-like N-terminal" evidence="1">
    <location>
        <begin position="25"/>
        <end position="169"/>
    </location>
</feature>
<keyword evidence="3" id="KW-1185">Reference proteome</keyword>
<evidence type="ECO:0000313" key="2">
    <source>
        <dbReference type="EMBL" id="SFJ97530.1"/>
    </source>
</evidence>
<gene>
    <name evidence="2" type="ORF">SAMN05518846_107135</name>
</gene>
<dbReference type="Proteomes" id="UP000198915">
    <property type="component" value="Unassembled WGS sequence"/>
</dbReference>
<accession>A0A1I3VQU0</accession>
<dbReference type="AlphaFoldDB" id="A0A1I3VQU0"/>
<name>A0A1I3VQU0_9BACL</name>
<dbReference type="Pfam" id="PF13692">
    <property type="entry name" value="Glyco_trans_1_4"/>
    <property type="match status" value="1"/>
</dbReference>
<dbReference type="GO" id="GO:0016757">
    <property type="term" value="F:glycosyltransferase activity"/>
    <property type="evidence" value="ECO:0007669"/>
    <property type="project" value="TreeGrafter"/>
</dbReference>
<dbReference type="RefSeq" id="WP_092268667.1">
    <property type="nucleotide sequence ID" value="NZ_FORT01000007.1"/>
</dbReference>
<dbReference type="CDD" id="cd03794">
    <property type="entry name" value="GT4_WbuB-like"/>
    <property type="match status" value="1"/>
</dbReference>
<dbReference type="InterPro" id="IPR050194">
    <property type="entry name" value="Glycosyltransferase_grp1"/>
</dbReference>
<evidence type="ECO:0000259" key="1">
    <source>
        <dbReference type="Pfam" id="PF13439"/>
    </source>
</evidence>
<dbReference type="InterPro" id="IPR028098">
    <property type="entry name" value="Glyco_trans_4-like_N"/>
</dbReference>
<keyword evidence="2" id="KW-0808">Transferase</keyword>
<dbReference type="PANTHER" id="PTHR45947:SF3">
    <property type="entry name" value="SULFOQUINOVOSYL TRANSFERASE SQD2"/>
    <property type="match status" value="1"/>
</dbReference>
<reference evidence="3" key="1">
    <citation type="submission" date="2016-10" db="EMBL/GenBank/DDBJ databases">
        <authorList>
            <person name="Varghese N."/>
            <person name="Submissions S."/>
        </authorList>
    </citation>
    <scope>NUCLEOTIDE SEQUENCE [LARGE SCALE GENOMIC DNA]</scope>
    <source>
        <strain evidence="3">OK042</strain>
    </source>
</reference>
<organism evidence="2 3">
    <name type="scientific">Brevibacillus centrosporus</name>
    <dbReference type="NCBI Taxonomy" id="54910"/>
    <lineage>
        <taxon>Bacteria</taxon>
        <taxon>Bacillati</taxon>
        <taxon>Bacillota</taxon>
        <taxon>Bacilli</taxon>
        <taxon>Bacillales</taxon>
        <taxon>Paenibacillaceae</taxon>
        <taxon>Brevibacillus</taxon>
    </lineage>
</organism>
<dbReference type="SUPFAM" id="SSF53756">
    <property type="entry name" value="UDP-Glycosyltransferase/glycogen phosphorylase"/>
    <property type="match status" value="1"/>
</dbReference>
<dbReference type="STRING" id="1884381.SAMN05518846_107135"/>
<dbReference type="PANTHER" id="PTHR45947">
    <property type="entry name" value="SULFOQUINOVOSYL TRANSFERASE SQD2"/>
    <property type="match status" value="1"/>
</dbReference>
<evidence type="ECO:0000313" key="3">
    <source>
        <dbReference type="Proteomes" id="UP000198915"/>
    </source>
</evidence>
<sequence>MGAAKKVCIYAPVHIHTDVRVYQKEAKALAAAGYEVVLLARKGADETRERVQGHLRVEGVPRYKNRLQRFLMQPLMLAKILRTRAAIIHLHNPDTLLLGFFLKLMGKTVIYDTHEDFTQRILMREWIPGRLRQFMAKTVGQLEAWAGRCFDGAIATQPDVAARLGKKGVVIENAPIASGELIDCAYAHSRLIAKPAEFRVIYVGTIGRTRGLLQMVDALEYVNQLFPVRMWLIGPVHDQAGWKEAMAKPGWKHVDYRGVLPQVEAFAYMIQADAGLITIQNIGDHAKTSPNKIYEYQRFGIPFIASDFAVWREKVGHVGSGVFVRETDALEIAQAIVFLHDLPALAQEMGQKGMAYTINEYNWERESEKLIRLYQTLSKTDQSLVRGVAQ</sequence>
<dbReference type="Gene3D" id="3.40.50.2000">
    <property type="entry name" value="Glycogen Phosphorylase B"/>
    <property type="match status" value="2"/>
</dbReference>
<dbReference type="Pfam" id="PF13439">
    <property type="entry name" value="Glyco_transf_4"/>
    <property type="match status" value="1"/>
</dbReference>